<reference evidence="2 3" key="1">
    <citation type="journal article" date="2019" name="J Genomics">
        <title>The Draft Genome of a Hydrogen-producing Cyanobacterium, Arthrospira platensis NIES-46.</title>
        <authorList>
            <person name="Suzuki S."/>
            <person name="Yamaguchi H."/>
            <person name="Kawachi M."/>
        </authorList>
    </citation>
    <scope>NUCLEOTIDE SEQUENCE [LARGE SCALE GENOMIC DNA]</scope>
    <source>
        <strain evidence="2 3">NIES-46</strain>
    </source>
</reference>
<evidence type="ECO:0000313" key="2">
    <source>
        <dbReference type="EMBL" id="GCE93928.1"/>
    </source>
</evidence>
<comment type="caution">
    <text evidence="2">The sequence shown here is derived from an EMBL/GenBank/DDBJ whole genome shotgun (WGS) entry which is preliminary data.</text>
</comment>
<gene>
    <name evidence="2" type="ORF">NIES46_19800</name>
</gene>
<name>A0A5M3T7D8_LIMPL</name>
<proteinExistence type="predicted"/>
<organism evidence="2 3">
    <name type="scientific">Limnospira platensis NIES-46</name>
    <dbReference type="NCBI Taxonomy" id="1236695"/>
    <lineage>
        <taxon>Bacteria</taxon>
        <taxon>Bacillati</taxon>
        <taxon>Cyanobacteriota</taxon>
        <taxon>Cyanophyceae</taxon>
        <taxon>Oscillatoriophycideae</taxon>
        <taxon>Oscillatoriales</taxon>
        <taxon>Sirenicapillariaceae</taxon>
        <taxon>Limnospira</taxon>
    </lineage>
</organism>
<protein>
    <recommendedName>
        <fullName evidence="1">Phospholipid/glycerol acyltransferase domain-containing protein</fullName>
    </recommendedName>
</protein>
<dbReference type="SMART" id="SM00563">
    <property type="entry name" value="PlsC"/>
    <property type="match status" value="1"/>
</dbReference>
<sequence>MPKTKTYAQPPLEFLPPKFNPLVLRLSQTFMPLWMAWKTPIADIQIEQGDRIIELFQQFQASKIRFLLAFRHPNPNDPIALSQVFWRRIPALAKSQGVSLQDPVHFHFIYDRGIPLWAGNFVTWLFPQLGGSSILRGTIDRPGLKSARHLFVNGRFPIAAAPEGATNGHNQLISPLEPGIAQMAFWCVEDLHKLQRPETVLIVPLGVQYSYVKDNWKALESLLTEMETDCGLSTSNHEPVFEHLYPRLINLGNYLLNLMENLYRQFYHQNIPQSSDQQDLPERLHSLLDIALKVSESYFGIQPIGDLTSRCRRLEQAGWEYIYRENLKSPEDLSAVDLGLANRLAEEASLRMWHMRLVESFVAVTGEYIKQNPSFDRFADTVIIIWTAIARLKGVNPNKTPNLGKQLVKTRVGEPIAVSPRWASYRSSRRQAIADLTQDLQIALEELIV</sequence>
<dbReference type="EMBL" id="BIMW01000082">
    <property type="protein sequence ID" value="GCE93928.1"/>
    <property type="molecule type" value="Genomic_DNA"/>
</dbReference>
<dbReference type="Proteomes" id="UP000326169">
    <property type="component" value="Unassembled WGS sequence"/>
</dbReference>
<feature type="domain" description="Phospholipid/glycerol acyltransferase" evidence="1">
    <location>
        <begin position="66"/>
        <end position="210"/>
    </location>
</feature>
<dbReference type="RefSeq" id="WP_152088510.1">
    <property type="nucleotide sequence ID" value="NZ_BIMW01000082.1"/>
</dbReference>
<keyword evidence="3" id="KW-1185">Reference proteome</keyword>
<dbReference type="GeneID" id="301682834"/>
<evidence type="ECO:0000313" key="3">
    <source>
        <dbReference type="Proteomes" id="UP000326169"/>
    </source>
</evidence>
<evidence type="ECO:0000259" key="1">
    <source>
        <dbReference type="SMART" id="SM00563"/>
    </source>
</evidence>
<accession>A0A5M3T7D8</accession>
<dbReference type="InterPro" id="IPR002123">
    <property type="entry name" value="Plipid/glycerol_acylTrfase"/>
</dbReference>